<evidence type="ECO:0000256" key="3">
    <source>
        <dbReference type="ARBA" id="ARBA00023125"/>
    </source>
</evidence>
<dbReference type="SUPFAM" id="SSF88946">
    <property type="entry name" value="Sigma2 domain of RNA polymerase sigma factors"/>
    <property type="match status" value="1"/>
</dbReference>
<feature type="domain" description="RNA polymerase sigma-70 region 3" evidence="6">
    <location>
        <begin position="119"/>
        <end position="173"/>
    </location>
</feature>
<keyword evidence="2" id="KW-0731">Sigma factor</keyword>
<dbReference type="SUPFAM" id="SSF88659">
    <property type="entry name" value="Sigma3 and sigma4 domains of RNA polymerase sigma factors"/>
    <property type="match status" value="1"/>
</dbReference>
<dbReference type="Gene3D" id="1.10.10.10">
    <property type="entry name" value="Winged helix-like DNA-binding domain superfamily/Winged helix DNA-binding domain"/>
    <property type="match status" value="1"/>
</dbReference>
<feature type="domain" description="RNA polymerase sigma-70 region 2" evidence="7">
    <location>
        <begin position="34"/>
        <end position="101"/>
    </location>
</feature>
<dbReference type="PANTHER" id="PTHR30385">
    <property type="entry name" value="SIGMA FACTOR F FLAGELLAR"/>
    <property type="match status" value="1"/>
</dbReference>
<sequence>MGKAQARALSDARFVRLAGLEPGTAASSHVRGTLIELNVPLVRFAAARFRSRASTERQGLTQAGTVGLIKAVDGYDIQRGVEFLAYALPTIIGEIKRYFRDTIRPVRVPRSLQELYLTVTHAADRLEQRSGRLPTAAELATDLDVDQPQAERGLMVGRAYRAYSLDELRGDSSDGIATRAERIGGCDPELDLVGRVGAGQERTLAAPLAPSRATPHSAPPWAACSGPRPGAPPVGRSAAVRCRT</sequence>
<comment type="caution">
    <text evidence="8">The sequence shown here is derived from an EMBL/GenBank/DDBJ whole genome shotgun (WGS) entry which is preliminary data.</text>
</comment>
<dbReference type="InterPro" id="IPR007624">
    <property type="entry name" value="RNA_pol_sigma70_r3"/>
</dbReference>
<dbReference type="InterPro" id="IPR013325">
    <property type="entry name" value="RNA_pol_sigma_r2"/>
</dbReference>
<protein>
    <submittedName>
        <fullName evidence="8">Sigma factor</fullName>
    </submittedName>
</protein>
<dbReference type="Gene3D" id="1.20.120.1810">
    <property type="match status" value="1"/>
</dbReference>
<dbReference type="Pfam" id="PF04539">
    <property type="entry name" value="Sigma70_r3"/>
    <property type="match status" value="1"/>
</dbReference>
<dbReference type="InterPro" id="IPR007627">
    <property type="entry name" value="RNA_pol_sigma70_r2"/>
</dbReference>
<reference evidence="9" key="1">
    <citation type="journal article" date="2019" name="Int. J. Syst. Evol. Microbiol.">
        <title>The Global Catalogue of Microorganisms (GCM) 10K type strain sequencing project: providing services to taxonomists for standard genome sequencing and annotation.</title>
        <authorList>
            <consortium name="The Broad Institute Genomics Platform"/>
            <consortium name="The Broad Institute Genome Sequencing Center for Infectious Disease"/>
            <person name="Wu L."/>
            <person name="Ma J."/>
        </authorList>
    </citation>
    <scope>NUCLEOTIDE SEQUENCE [LARGE SCALE GENOMIC DNA]</scope>
    <source>
        <strain evidence="9">CGMCC 1.12859</strain>
    </source>
</reference>
<evidence type="ECO:0000256" key="1">
    <source>
        <dbReference type="ARBA" id="ARBA00023015"/>
    </source>
</evidence>
<evidence type="ECO:0000313" key="9">
    <source>
        <dbReference type="Proteomes" id="UP001596435"/>
    </source>
</evidence>
<name>A0ABW2G4E9_9ACTN</name>
<keyword evidence="1" id="KW-0805">Transcription regulation</keyword>
<feature type="region of interest" description="Disordered" evidence="5">
    <location>
        <begin position="208"/>
        <end position="244"/>
    </location>
</feature>
<accession>A0ABW2G4E9</accession>
<dbReference type="RefSeq" id="WP_345704026.1">
    <property type="nucleotide sequence ID" value="NZ_BAABKV010000001.1"/>
</dbReference>
<dbReference type="Pfam" id="PF04542">
    <property type="entry name" value="Sigma70_r2"/>
    <property type="match status" value="1"/>
</dbReference>
<keyword evidence="9" id="KW-1185">Reference proteome</keyword>
<evidence type="ECO:0000313" key="8">
    <source>
        <dbReference type="EMBL" id="MFC7184336.1"/>
    </source>
</evidence>
<organism evidence="8 9">
    <name type="scientific">Kitasatospora paranensis</name>
    <dbReference type="NCBI Taxonomy" id="258053"/>
    <lineage>
        <taxon>Bacteria</taxon>
        <taxon>Bacillati</taxon>
        <taxon>Actinomycetota</taxon>
        <taxon>Actinomycetes</taxon>
        <taxon>Kitasatosporales</taxon>
        <taxon>Streptomycetaceae</taxon>
        <taxon>Kitasatospora</taxon>
    </lineage>
</organism>
<gene>
    <name evidence="8" type="ORF">ACFQMG_32765</name>
</gene>
<dbReference type="InterPro" id="IPR036388">
    <property type="entry name" value="WH-like_DNA-bd_sf"/>
</dbReference>
<proteinExistence type="predicted"/>
<evidence type="ECO:0000256" key="2">
    <source>
        <dbReference type="ARBA" id="ARBA00023082"/>
    </source>
</evidence>
<evidence type="ECO:0000259" key="6">
    <source>
        <dbReference type="Pfam" id="PF04539"/>
    </source>
</evidence>
<evidence type="ECO:0000256" key="4">
    <source>
        <dbReference type="ARBA" id="ARBA00023163"/>
    </source>
</evidence>
<keyword evidence="4" id="KW-0804">Transcription</keyword>
<dbReference type="Proteomes" id="UP001596435">
    <property type="component" value="Unassembled WGS sequence"/>
</dbReference>
<evidence type="ECO:0000259" key="7">
    <source>
        <dbReference type="Pfam" id="PF04542"/>
    </source>
</evidence>
<dbReference type="InterPro" id="IPR013324">
    <property type="entry name" value="RNA_pol_sigma_r3/r4-like"/>
</dbReference>
<keyword evidence="3" id="KW-0238">DNA-binding</keyword>
<dbReference type="PANTHER" id="PTHR30385:SF4">
    <property type="entry name" value="RNA POLYMERASE SIGMA-E FACTOR"/>
    <property type="match status" value="1"/>
</dbReference>
<evidence type="ECO:0000256" key="5">
    <source>
        <dbReference type="SAM" id="MobiDB-lite"/>
    </source>
</evidence>
<dbReference type="EMBL" id="JBHTAJ010000097">
    <property type="protein sequence ID" value="MFC7184336.1"/>
    <property type="molecule type" value="Genomic_DNA"/>
</dbReference>